<dbReference type="AlphaFoldDB" id="A0A2P6N8T5"/>
<dbReference type="GO" id="GO:0006545">
    <property type="term" value="P:glycine biosynthetic process"/>
    <property type="evidence" value="ECO:0007669"/>
    <property type="project" value="TreeGrafter"/>
</dbReference>
<dbReference type="InterPro" id="IPR015421">
    <property type="entry name" value="PyrdxlP-dep_Trfase_major"/>
</dbReference>
<dbReference type="PANTHER" id="PTHR48097">
    <property type="entry name" value="L-THREONINE ALDOLASE-RELATED"/>
    <property type="match status" value="1"/>
</dbReference>
<dbReference type="GO" id="GO:0008732">
    <property type="term" value="F:L-allo-threonine aldolase activity"/>
    <property type="evidence" value="ECO:0007669"/>
    <property type="project" value="TreeGrafter"/>
</dbReference>
<dbReference type="NCBIfam" id="NF041359">
    <property type="entry name" value="GntG_guanitoxin"/>
    <property type="match status" value="1"/>
</dbReference>
<dbReference type="STRING" id="1890364.A0A2P6N8T5"/>
<evidence type="ECO:0000256" key="1">
    <source>
        <dbReference type="ARBA" id="ARBA00001933"/>
    </source>
</evidence>
<dbReference type="Gene3D" id="3.40.640.10">
    <property type="entry name" value="Type I PLP-dependent aspartate aminotransferase-like (Major domain)"/>
    <property type="match status" value="1"/>
</dbReference>
<name>A0A2P6N8T5_9EUKA</name>
<comment type="cofactor">
    <cofactor evidence="1">
        <name>pyridoxal 5'-phosphate</name>
        <dbReference type="ChEBI" id="CHEBI:597326"/>
    </cofactor>
</comment>
<dbReference type="Gene3D" id="3.90.1150.10">
    <property type="entry name" value="Aspartate Aminotransferase, domain 1"/>
    <property type="match status" value="1"/>
</dbReference>
<dbReference type="InterPro" id="IPR001597">
    <property type="entry name" value="ArAA_b-elim_lyase/Thr_aldolase"/>
</dbReference>
<dbReference type="InterPro" id="IPR023603">
    <property type="entry name" value="Low_specificity_L-TA-like"/>
</dbReference>
<dbReference type="EMBL" id="MDYQ01000152">
    <property type="protein sequence ID" value="PRP80351.1"/>
    <property type="molecule type" value="Genomic_DNA"/>
</dbReference>
<reference evidence="7 8" key="1">
    <citation type="journal article" date="2018" name="Genome Biol. Evol.">
        <title>Multiple Roots of Fruiting Body Formation in Amoebozoa.</title>
        <authorList>
            <person name="Hillmann F."/>
            <person name="Forbes G."/>
            <person name="Novohradska S."/>
            <person name="Ferling I."/>
            <person name="Riege K."/>
            <person name="Groth M."/>
            <person name="Westermann M."/>
            <person name="Marz M."/>
            <person name="Spaller T."/>
            <person name="Winckler T."/>
            <person name="Schaap P."/>
            <person name="Glockner G."/>
        </authorList>
    </citation>
    <scope>NUCLEOTIDE SEQUENCE [LARGE SCALE GENOMIC DNA]</scope>
    <source>
        <strain evidence="7 8">Jena</strain>
    </source>
</reference>
<dbReference type="FunFam" id="3.40.640.10:FF:000030">
    <property type="entry name" value="Low-specificity L-threonine aldolase"/>
    <property type="match status" value="1"/>
</dbReference>
<feature type="modified residue" description="N6-(pyridoxal phosphate)lysine" evidence="5">
    <location>
        <position position="241"/>
    </location>
</feature>
<keyword evidence="8" id="KW-1185">Reference proteome</keyword>
<dbReference type="OrthoDB" id="10261951at2759"/>
<sequence length="388" mass="43056">MSSQQHDGSPAEVKMEVTYRPQKKVFDFRSDTVTRPTPEMLASIFQAEFGDEVRGEDPTVKLLQDKVAEMTGKEAALYVCSGNMSNQLAIRTHVTNNYSKEVALQEIIYRQVSHPDVHELMDHQVYVYELGGIAFFSQSQVKPLNPNHFNEKHLTADIIEKNLNTKNDLHHPLSTIISLENTLNGSIFPHEELQKIRGVADKYGLVMHLDGARLWNASAATGLSLKELTQHFDSVSLCLSKGLGAPVGSVLVGSRKFIERAKQYRKLFGGGWRQAGVVAACGLWSIENVFPKMNDDHTNALLLHEGLLKLGFEAVKPDTNMIFIDSTKLGHSFESILKAAEPFQKEVPVLMEVNTTYGARLVVHHQIGRDGVEAALQLLSSAIQSLGQ</sequence>
<evidence type="ECO:0000256" key="2">
    <source>
        <dbReference type="ARBA" id="ARBA00006966"/>
    </source>
</evidence>
<dbReference type="SUPFAM" id="SSF53383">
    <property type="entry name" value="PLP-dependent transferases"/>
    <property type="match status" value="1"/>
</dbReference>
<keyword evidence="3" id="KW-0663">Pyridoxal phosphate</keyword>
<evidence type="ECO:0000256" key="5">
    <source>
        <dbReference type="PIRSR" id="PIRSR017617-1"/>
    </source>
</evidence>
<dbReference type="InParanoid" id="A0A2P6N8T5"/>
<evidence type="ECO:0000313" key="8">
    <source>
        <dbReference type="Proteomes" id="UP000241769"/>
    </source>
</evidence>
<dbReference type="GO" id="GO:0006567">
    <property type="term" value="P:L-threonine catabolic process"/>
    <property type="evidence" value="ECO:0007669"/>
    <property type="project" value="TreeGrafter"/>
</dbReference>
<dbReference type="InterPro" id="IPR015422">
    <property type="entry name" value="PyrdxlP-dep_Trfase_small"/>
</dbReference>
<comment type="caution">
    <text evidence="7">The sequence shown here is derived from an EMBL/GenBank/DDBJ whole genome shotgun (WGS) entry which is preliminary data.</text>
</comment>
<dbReference type="InterPro" id="IPR015424">
    <property type="entry name" value="PyrdxlP-dep_Trfase"/>
</dbReference>
<dbReference type="PIRSF" id="PIRSF017617">
    <property type="entry name" value="Thr_aldolase"/>
    <property type="match status" value="1"/>
</dbReference>
<comment type="similarity">
    <text evidence="2">Belongs to the threonine aldolase family.</text>
</comment>
<accession>A0A2P6N8T5</accession>
<proteinExistence type="inferred from homology"/>
<protein>
    <recommendedName>
        <fullName evidence="6">Aromatic amino acid beta-eliminating lyase/threonine aldolase domain-containing protein</fullName>
    </recommendedName>
</protein>
<feature type="domain" description="Aromatic amino acid beta-eliminating lyase/threonine aldolase" evidence="6">
    <location>
        <begin position="27"/>
        <end position="325"/>
    </location>
</feature>
<dbReference type="GO" id="GO:0005829">
    <property type="term" value="C:cytosol"/>
    <property type="evidence" value="ECO:0007669"/>
    <property type="project" value="TreeGrafter"/>
</dbReference>
<evidence type="ECO:0000313" key="7">
    <source>
        <dbReference type="EMBL" id="PRP80351.1"/>
    </source>
</evidence>
<dbReference type="Pfam" id="PF01212">
    <property type="entry name" value="Beta_elim_lyase"/>
    <property type="match status" value="1"/>
</dbReference>
<dbReference type="Proteomes" id="UP000241769">
    <property type="component" value="Unassembled WGS sequence"/>
</dbReference>
<organism evidence="7 8">
    <name type="scientific">Planoprotostelium fungivorum</name>
    <dbReference type="NCBI Taxonomy" id="1890364"/>
    <lineage>
        <taxon>Eukaryota</taxon>
        <taxon>Amoebozoa</taxon>
        <taxon>Evosea</taxon>
        <taxon>Variosea</taxon>
        <taxon>Cavosteliida</taxon>
        <taxon>Cavosteliaceae</taxon>
        <taxon>Planoprotostelium</taxon>
    </lineage>
</organism>
<keyword evidence="4" id="KW-0456">Lyase</keyword>
<dbReference type="PANTHER" id="PTHR48097:SF9">
    <property type="entry name" value="L-THREONINE ALDOLASE"/>
    <property type="match status" value="1"/>
</dbReference>
<evidence type="ECO:0000256" key="3">
    <source>
        <dbReference type="ARBA" id="ARBA00022898"/>
    </source>
</evidence>
<evidence type="ECO:0000256" key="4">
    <source>
        <dbReference type="ARBA" id="ARBA00023239"/>
    </source>
</evidence>
<evidence type="ECO:0000259" key="6">
    <source>
        <dbReference type="Pfam" id="PF01212"/>
    </source>
</evidence>
<gene>
    <name evidence="7" type="ORF">PROFUN_11920</name>
</gene>